<feature type="transmembrane region" description="Helical" evidence="3">
    <location>
        <begin position="292"/>
        <end position="312"/>
    </location>
</feature>
<feature type="transmembrane region" description="Helical" evidence="3">
    <location>
        <begin position="184"/>
        <end position="205"/>
    </location>
</feature>
<dbReference type="GeneID" id="77731111"/>
<dbReference type="RefSeq" id="XP_052947658.1">
    <property type="nucleotide sequence ID" value="XM_053091906.1"/>
</dbReference>
<dbReference type="InterPro" id="IPR036259">
    <property type="entry name" value="MFS_trans_sf"/>
</dbReference>
<accession>A0AA38HCS6</accession>
<dbReference type="InterPro" id="IPR011701">
    <property type="entry name" value="MFS"/>
</dbReference>
<name>A0AA38HCS6_9TREE</name>
<dbReference type="GO" id="GO:0016020">
    <property type="term" value="C:membrane"/>
    <property type="evidence" value="ECO:0007669"/>
    <property type="project" value="UniProtKB-SubCell"/>
</dbReference>
<dbReference type="PROSITE" id="PS50850">
    <property type="entry name" value="MFS"/>
    <property type="match status" value="1"/>
</dbReference>
<feature type="region of interest" description="Disordered" evidence="2">
    <location>
        <begin position="502"/>
        <end position="534"/>
    </location>
</feature>
<feature type="region of interest" description="Disordered" evidence="2">
    <location>
        <begin position="1"/>
        <end position="41"/>
    </location>
</feature>
<feature type="domain" description="Major facilitator superfamily (MFS) profile" evidence="4">
    <location>
        <begin position="93"/>
        <end position="473"/>
    </location>
</feature>
<proteinExistence type="predicted"/>
<dbReference type="Proteomes" id="UP001164286">
    <property type="component" value="Unassembled WGS sequence"/>
</dbReference>
<evidence type="ECO:0000256" key="2">
    <source>
        <dbReference type="SAM" id="MobiDB-lite"/>
    </source>
</evidence>
<feature type="transmembrane region" description="Helical" evidence="3">
    <location>
        <begin position="129"/>
        <end position="147"/>
    </location>
</feature>
<comment type="subcellular location">
    <subcellularLocation>
        <location evidence="1">Membrane</location>
        <topology evidence="1">Multi-pass membrane protein</topology>
    </subcellularLocation>
</comment>
<sequence>MSPISEKSIPVDQETAPVTSAGQLAATNNQLGGMRPVPSREPSKIERIQSRLSGTATHGGIRTRDFGFLPIPKNRRYDPSMKPEECFPWTLRTNFVFAVCSTVSVANLYYSQPMLVAIAKDFDVDYNAVAQISTLVQAGYGCGILLVSPLGDLVRRRQMCMLLMLTASLLSIGCALASSVKMLVGFSFLVGFVTVTPQICIPWTADLAPSNIRAKSMSITLSGLIVGLVMGRVLAGIISNFSSWRNVFWMAVALQSCAFGIEYLMFPDTPDKGLNISYPQVIWSMATYYVKYPTLTQAGICFFLNSAVFAGYWTTQTFLLTDTYGYNTLQIGLLGLLGLIGALLAPQWGKLVDRVVPWLGQLMGLSLGFSGMIIAFAGAERNVAAIAVSILLYDCGMQLWQVSSSYRVAGIDPQARARLNGCSLLCIFAGQTSGTAIFTHIYTAKGWQTTGGVMLAFVGTSILVLLVRGPHETGWVGWSGGTQLLKREAMLDLSPQALTEGKRRAGVPLAQGPGEEVGLEERKEAERDLGDRKV</sequence>
<dbReference type="EMBL" id="JAKWFO010000003">
    <property type="protein sequence ID" value="KAI9637881.1"/>
    <property type="molecule type" value="Genomic_DNA"/>
</dbReference>
<evidence type="ECO:0000256" key="3">
    <source>
        <dbReference type="SAM" id="Phobius"/>
    </source>
</evidence>
<feature type="transmembrane region" description="Helical" evidence="3">
    <location>
        <begin position="324"/>
        <end position="344"/>
    </location>
</feature>
<keyword evidence="6" id="KW-1185">Reference proteome</keyword>
<dbReference type="Gene3D" id="1.20.1250.20">
    <property type="entry name" value="MFS general substrate transporter like domains"/>
    <property type="match status" value="1"/>
</dbReference>
<gene>
    <name evidence="5" type="ORF">MKK02DRAFT_42260</name>
</gene>
<protein>
    <submittedName>
        <fullName evidence="5">Membrane protein</fullName>
    </submittedName>
</protein>
<evidence type="ECO:0000313" key="5">
    <source>
        <dbReference type="EMBL" id="KAI9637881.1"/>
    </source>
</evidence>
<dbReference type="PANTHER" id="PTHR42910:SF1">
    <property type="entry name" value="MAJOR FACILITATOR SUPERFAMILY (MFS) PROFILE DOMAIN-CONTAINING PROTEIN"/>
    <property type="match status" value="1"/>
</dbReference>
<dbReference type="PANTHER" id="PTHR42910">
    <property type="entry name" value="TRANSPORTER SCO4007-RELATED"/>
    <property type="match status" value="1"/>
</dbReference>
<feature type="compositionally biased region" description="Basic and acidic residues" evidence="2">
    <location>
        <begin position="519"/>
        <end position="534"/>
    </location>
</feature>
<keyword evidence="3" id="KW-0812">Transmembrane</keyword>
<dbReference type="CDD" id="cd17324">
    <property type="entry name" value="MFS_NepI_like"/>
    <property type="match status" value="1"/>
</dbReference>
<dbReference type="InterPro" id="IPR020846">
    <property type="entry name" value="MFS_dom"/>
</dbReference>
<comment type="caution">
    <text evidence="5">The sequence shown here is derived from an EMBL/GenBank/DDBJ whole genome shotgun (WGS) entry which is preliminary data.</text>
</comment>
<dbReference type="GO" id="GO:0022857">
    <property type="term" value="F:transmembrane transporter activity"/>
    <property type="evidence" value="ECO:0007669"/>
    <property type="project" value="InterPro"/>
</dbReference>
<feature type="transmembrane region" description="Helical" evidence="3">
    <location>
        <begin position="217"/>
        <end position="241"/>
    </location>
</feature>
<dbReference type="SUPFAM" id="SSF103473">
    <property type="entry name" value="MFS general substrate transporter"/>
    <property type="match status" value="1"/>
</dbReference>
<dbReference type="AlphaFoldDB" id="A0AA38HCS6"/>
<feature type="transmembrane region" description="Helical" evidence="3">
    <location>
        <begin position="447"/>
        <end position="467"/>
    </location>
</feature>
<feature type="transmembrane region" description="Helical" evidence="3">
    <location>
        <begin position="421"/>
        <end position="441"/>
    </location>
</feature>
<feature type="transmembrane region" description="Helical" evidence="3">
    <location>
        <begin position="356"/>
        <end position="377"/>
    </location>
</feature>
<feature type="transmembrane region" description="Helical" evidence="3">
    <location>
        <begin position="247"/>
        <end position="266"/>
    </location>
</feature>
<feature type="compositionally biased region" description="Polar residues" evidence="2">
    <location>
        <begin position="16"/>
        <end position="31"/>
    </location>
</feature>
<evidence type="ECO:0000313" key="6">
    <source>
        <dbReference type="Proteomes" id="UP001164286"/>
    </source>
</evidence>
<evidence type="ECO:0000256" key="1">
    <source>
        <dbReference type="ARBA" id="ARBA00004141"/>
    </source>
</evidence>
<feature type="transmembrane region" description="Helical" evidence="3">
    <location>
        <begin position="89"/>
        <end position="109"/>
    </location>
</feature>
<keyword evidence="3" id="KW-1133">Transmembrane helix</keyword>
<evidence type="ECO:0000259" key="4">
    <source>
        <dbReference type="PROSITE" id="PS50850"/>
    </source>
</evidence>
<dbReference type="Pfam" id="PF07690">
    <property type="entry name" value="MFS_1"/>
    <property type="match status" value="1"/>
</dbReference>
<organism evidence="5 6">
    <name type="scientific">Dioszegia hungarica</name>
    <dbReference type="NCBI Taxonomy" id="4972"/>
    <lineage>
        <taxon>Eukaryota</taxon>
        <taxon>Fungi</taxon>
        <taxon>Dikarya</taxon>
        <taxon>Basidiomycota</taxon>
        <taxon>Agaricomycotina</taxon>
        <taxon>Tremellomycetes</taxon>
        <taxon>Tremellales</taxon>
        <taxon>Bulleribasidiaceae</taxon>
        <taxon>Dioszegia</taxon>
    </lineage>
</organism>
<keyword evidence="3" id="KW-0472">Membrane</keyword>
<reference evidence="5" key="1">
    <citation type="journal article" date="2022" name="G3 (Bethesda)">
        <title>High quality genome of the basidiomycete yeast Dioszegia hungarica PDD-24b-2 isolated from cloud water.</title>
        <authorList>
            <person name="Jarrige D."/>
            <person name="Haridas S."/>
            <person name="Bleykasten-Grosshans C."/>
            <person name="Joly M."/>
            <person name="Nadalig T."/>
            <person name="Sancelme M."/>
            <person name="Vuilleumier S."/>
            <person name="Grigoriev I.V."/>
            <person name="Amato P."/>
            <person name="Bringel F."/>
        </authorList>
    </citation>
    <scope>NUCLEOTIDE SEQUENCE</scope>
    <source>
        <strain evidence="5">PDD-24b-2</strain>
    </source>
</reference>